<accession>A0A511X1C2</accession>
<sequence>MIQPVAYAEGSNDTTETINNPPITSTVTRERYSQYIEGTESDHYKGEVIRLDDLNDVATDALDTYQGEDVIFIDQDQTGNLTVTVPETAYYIIGFDYKIAGDNVLPTQLEMTVNGELPYYEMQNLVFENGWQNPLEIPLDKYGNEIIPQPIKYDEWQFKYIIDSGYRTSLPLLVKLTRGENELALTISEGNLLIKSVELRGQLDVPSYEKQDITGNNYIEIEAANALYLRNNSAIRANASYNVNLIPYSSDKRVLNHIDPDSFKTPGDEIIYQVDVPEAGYYQLGINYQQRSKADFPVFMNIRINDTLQHDLLKDHPFFYQNQYKHVTLTDASDEPLTVYLEEGLNTVSFQISIEPIKKALEEIEQLTREIQSLSLELTNLVGPDVDRFRDIDVNDYIPGVFDLMTSWADRMDAVYSEMRSYNPSGGEVGAFSGLRVAEEQLRSLVSEPRKLARRKGELATGTNSVTAYLGNLMQEINDNGIGIDRFYFYQEDVEIPKSASWLERTWGSVKRFINTFGEQDYDVSNVNEENLQVWVNRPRQYVEIMQRLIDETFTAETGVRVDLSMMPDQNKLILANAAGEAPDVALGVNYALPFEIGIRGALQDLSQLEGYEEVASDFSPGMLVPATIRDGVYALPDTMNFWVMFYREDILSDMGLPIPETIDEVRSYLPELQRLGMNFFYPTAGMPGMKIFAGTMPLIYQNGGQLYGDTIHRTMLNDNQAIEGVRLLTELFTIYNVPYDVPSFYQQFRDGSIPIGISDYYMYNLILNAAPEIRNVWNIALIPGIENQAGEVERWSTGGAESNLMFKDTGKTDEAWAFMKWWASAETQVAFGNTLQTTYGPEYMWNTANLTAYQELPWANDHKAVILEQAEWIAEVPRVPGSYMLERELSNAYNAIVLDGDNLRTAIDLASKRVNRETERKLEEFGFMVDGQIVDPYPNPELSIRD</sequence>
<protein>
    <submittedName>
        <fullName evidence="2">ABC transporter substrate-binding protein</fullName>
    </submittedName>
</protein>
<dbReference type="InterPro" id="IPR050490">
    <property type="entry name" value="Bact_solute-bd_prot1"/>
</dbReference>
<dbReference type="Gene3D" id="3.40.190.10">
    <property type="entry name" value="Periplasmic binding protein-like II"/>
    <property type="match status" value="1"/>
</dbReference>
<dbReference type="Gene3D" id="2.60.120.260">
    <property type="entry name" value="Galactose-binding domain-like"/>
    <property type="match status" value="2"/>
</dbReference>
<evidence type="ECO:0000313" key="3">
    <source>
        <dbReference type="Proteomes" id="UP000321400"/>
    </source>
</evidence>
<dbReference type="PANTHER" id="PTHR43649:SF27">
    <property type="entry name" value="EXTRACELLULAR SOLUTE-BINDING PROTEIN FAMILY 1"/>
    <property type="match status" value="1"/>
</dbReference>
<dbReference type="InterPro" id="IPR006059">
    <property type="entry name" value="SBP"/>
</dbReference>
<dbReference type="AlphaFoldDB" id="A0A511X1C2"/>
<dbReference type="EMBL" id="BJYE01000012">
    <property type="protein sequence ID" value="GEN56747.1"/>
    <property type="molecule type" value="Genomic_DNA"/>
</dbReference>
<evidence type="ECO:0000256" key="1">
    <source>
        <dbReference type="SAM" id="MobiDB-lite"/>
    </source>
</evidence>
<dbReference type="SUPFAM" id="SSF53850">
    <property type="entry name" value="Periplasmic binding protein-like II"/>
    <property type="match status" value="1"/>
</dbReference>
<proteinExistence type="predicted"/>
<keyword evidence="3" id="KW-1185">Reference proteome</keyword>
<evidence type="ECO:0000313" key="2">
    <source>
        <dbReference type="EMBL" id="GEN56747.1"/>
    </source>
</evidence>
<gene>
    <name evidence="2" type="ORF">HAL01_12110</name>
</gene>
<reference evidence="2 3" key="1">
    <citation type="submission" date="2019-07" db="EMBL/GenBank/DDBJ databases">
        <title>Whole genome shotgun sequence of Halolactibacillus alkaliphilus NBRC 103919.</title>
        <authorList>
            <person name="Hosoyama A."/>
            <person name="Uohara A."/>
            <person name="Ohji S."/>
            <person name="Ichikawa N."/>
        </authorList>
    </citation>
    <scope>NUCLEOTIDE SEQUENCE [LARGE SCALE GENOMIC DNA]</scope>
    <source>
        <strain evidence="2 3">NBRC 103919</strain>
    </source>
</reference>
<name>A0A511X1C2_9BACI</name>
<organism evidence="2 3">
    <name type="scientific">Halolactibacillus alkaliphilus</name>
    <dbReference type="NCBI Taxonomy" id="442899"/>
    <lineage>
        <taxon>Bacteria</taxon>
        <taxon>Bacillati</taxon>
        <taxon>Bacillota</taxon>
        <taxon>Bacilli</taxon>
        <taxon>Bacillales</taxon>
        <taxon>Bacillaceae</taxon>
        <taxon>Halolactibacillus</taxon>
    </lineage>
</organism>
<feature type="compositionally biased region" description="Polar residues" evidence="1">
    <location>
        <begin position="11"/>
        <end position="23"/>
    </location>
</feature>
<dbReference type="STRING" id="442899.SAMN05720591_11230"/>
<dbReference type="PANTHER" id="PTHR43649">
    <property type="entry name" value="ARABINOSE-BINDING PROTEIN-RELATED"/>
    <property type="match status" value="1"/>
</dbReference>
<dbReference type="Proteomes" id="UP000321400">
    <property type="component" value="Unassembled WGS sequence"/>
</dbReference>
<comment type="caution">
    <text evidence="2">The sequence shown here is derived from an EMBL/GenBank/DDBJ whole genome shotgun (WGS) entry which is preliminary data.</text>
</comment>
<dbReference type="Pfam" id="PF13416">
    <property type="entry name" value="SBP_bac_8"/>
    <property type="match status" value="1"/>
</dbReference>
<feature type="region of interest" description="Disordered" evidence="1">
    <location>
        <begin position="1"/>
        <end position="23"/>
    </location>
</feature>